<dbReference type="PROSITE" id="PS50203">
    <property type="entry name" value="CALPAIN_CAT"/>
    <property type="match status" value="1"/>
</dbReference>
<dbReference type="OrthoDB" id="167576at2759"/>
<evidence type="ECO:0000256" key="3">
    <source>
        <dbReference type="ARBA" id="ARBA00022801"/>
    </source>
</evidence>
<dbReference type="InterPro" id="IPR001300">
    <property type="entry name" value="Peptidase_C2_calpain_cat"/>
</dbReference>
<keyword evidence="3 6" id="KW-0378">Hydrolase</keyword>
<dbReference type="PANTHER" id="PTHR46143">
    <property type="entry name" value="CALPAIN-7"/>
    <property type="match status" value="1"/>
</dbReference>
<dbReference type="InterPro" id="IPR038765">
    <property type="entry name" value="Papain-like_cys_pep_sf"/>
</dbReference>
<feature type="domain" description="Calpain catalytic" evidence="7">
    <location>
        <begin position="140"/>
        <end position="372"/>
    </location>
</feature>
<feature type="active site" evidence="6">
    <location>
        <position position="296"/>
    </location>
</feature>
<evidence type="ECO:0000256" key="2">
    <source>
        <dbReference type="ARBA" id="ARBA00022670"/>
    </source>
</evidence>
<dbReference type="Proteomes" id="UP000094112">
    <property type="component" value="Unassembled WGS sequence"/>
</dbReference>
<dbReference type="GeneID" id="30201616"/>
<dbReference type="STRING" id="683960.A0A1E3PAD2"/>
<dbReference type="SUPFAM" id="SSF54001">
    <property type="entry name" value="Cysteine proteinases"/>
    <property type="match status" value="1"/>
</dbReference>
<dbReference type="Pfam" id="PF00648">
    <property type="entry name" value="Peptidase_C2"/>
    <property type="match status" value="1"/>
</dbReference>
<organism evidence="8 9">
    <name type="scientific">Wickerhamomyces anomalus (strain ATCC 58044 / CBS 1984 / NCYC 433 / NRRL Y-366-8)</name>
    <name type="common">Yeast</name>
    <name type="synonym">Hansenula anomala</name>
    <dbReference type="NCBI Taxonomy" id="683960"/>
    <lineage>
        <taxon>Eukaryota</taxon>
        <taxon>Fungi</taxon>
        <taxon>Dikarya</taxon>
        <taxon>Ascomycota</taxon>
        <taxon>Saccharomycotina</taxon>
        <taxon>Saccharomycetes</taxon>
        <taxon>Phaffomycetales</taxon>
        <taxon>Wickerhamomycetaceae</taxon>
        <taxon>Wickerhamomyces</taxon>
    </lineage>
</organism>
<proteinExistence type="inferred from homology"/>
<feature type="active site" evidence="6">
    <location>
        <position position="314"/>
    </location>
</feature>
<sequence>MEQDNVPKALRILERAKYQYALGATANAKKLGIEAINLLNSVLKDGAHDKVILKEICNDAIEFYQNISNSKYLTFDEKLTWLSSSVNGGFFPPAILKHSFIADEELNDELHLSEDQTAKLTSWKSINNDNDWSLDGIDHLYQDYLQDCSFVASLISLSKFNSKLLLNTIYPHKSSKRYGVTLHFNGCQRLVEIGDQLPVLSKECLYIKSRSNEHLLWVSLIEKAYLKVQGHGYEAKGSNASIDTYVVSGWIPQFIHADQRVDLNSLWEDLYDSFQNNRLVLSLGTGKHSEYYYPNHDYSILELVESTRSIVIKNPWEESIRAVKFEELFDHFETLYINWNPSNFIHTQMNFIWTYNDDIFFNNPQFSVTNDNPATVEVWILIEKFMGFEQSSINVLVYQSNGQKLFSKGKSLVYNSSNNSGFHLSKFKLGAGQSATIVVTNDSKQTQNFSIHAYSSKRVSLTKAKAQYPFLKSIKDEWDVDSCGGNWSHQSYVKNPQYQIEVPEAGQDVEVIFGLFSNKDVLLNLQLYWDDDKPFSEKASLIHEKYHAGSMTKCIKLKSGQKYKLVMSTYDTDILAPFRLLINSNVGLSIQKLSSRLGLFLRTFKFDWNNKNRFKLKFQVKRETPVKVHIWTDNLYSSYRPKIRASLFYSDGRPIQINTEFDDSIYGIWLKKAIISPTDSVILLIERFEVGNDEMSIEIGSDQKIEVLT</sequence>
<evidence type="ECO:0000256" key="6">
    <source>
        <dbReference type="PROSITE-ProRule" id="PRU00239"/>
    </source>
</evidence>
<dbReference type="EMBL" id="KV454208">
    <property type="protein sequence ID" value="ODQ62184.1"/>
    <property type="molecule type" value="Genomic_DNA"/>
</dbReference>
<evidence type="ECO:0000256" key="5">
    <source>
        <dbReference type="ARBA" id="ARBA00042255"/>
    </source>
</evidence>
<dbReference type="RefSeq" id="XP_019041391.1">
    <property type="nucleotide sequence ID" value="XM_019184370.1"/>
</dbReference>
<feature type="active site" evidence="6">
    <location>
        <position position="148"/>
    </location>
</feature>
<name>A0A1E3PAD2_WICAA</name>
<dbReference type="SMART" id="SM00230">
    <property type="entry name" value="CysPc"/>
    <property type="match status" value="1"/>
</dbReference>
<comment type="similarity">
    <text evidence="1">Belongs to the peptidase C2 family. PalB/RIM13 subfamily.</text>
</comment>
<dbReference type="InterPro" id="IPR036213">
    <property type="entry name" value="Calpain_III_sf"/>
</dbReference>
<evidence type="ECO:0000256" key="1">
    <source>
        <dbReference type="ARBA" id="ARBA00010193"/>
    </source>
</evidence>
<reference evidence="8 9" key="1">
    <citation type="journal article" date="2016" name="Proc. Natl. Acad. Sci. U.S.A.">
        <title>Comparative genomics of biotechnologically important yeasts.</title>
        <authorList>
            <person name="Riley R."/>
            <person name="Haridas S."/>
            <person name="Wolfe K.H."/>
            <person name="Lopes M.R."/>
            <person name="Hittinger C.T."/>
            <person name="Goeker M."/>
            <person name="Salamov A.A."/>
            <person name="Wisecaver J.H."/>
            <person name="Long T.M."/>
            <person name="Calvey C.H."/>
            <person name="Aerts A.L."/>
            <person name="Barry K.W."/>
            <person name="Choi C."/>
            <person name="Clum A."/>
            <person name="Coughlan A.Y."/>
            <person name="Deshpande S."/>
            <person name="Douglass A.P."/>
            <person name="Hanson S.J."/>
            <person name="Klenk H.-P."/>
            <person name="LaButti K.M."/>
            <person name="Lapidus A."/>
            <person name="Lindquist E.A."/>
            <person name="Lipzen A.M."/>
            <person name="Meier-Kolthoff J.P."/>
            <person name="Ohm R.A."/>
            <person name="Otillar R.P."/>
            <person name="Pangilinan J.L."/>
            <person name="Peng Y."/>
            <person name="Rokas A."/>
            <person name="Rosa C.A."/>
            <person name="Scheuner C."/>
            <person name="Sibirny A.A."/>
            <person name="Slot J.C."/>
            <person name="Stielow J.B."/>
            <person name="Sun H."/>
            <person name="Kurtzman C.P."/>
            <person name="Blackwell M."/>
            <person name="Grigoriev I.V."/>
            <person name="Jeffries T.W."/>
        </authorList>
    </citation>
    <scope>NUCLEOTIDE SEQUENCE [LARGE SCALE GENOMIC DNA]</scope>
    <source>
        <strain evidence="9">ATCC 58044 / CBS 1984 / NCYC 433 / NRRL Y-366-8</strain>
    </source>
</reference>
<keyword evidence="9" id="KW-1185">Reference proteome</keyword>
<dbReference type="InterPro" id="IPR022683">
    <property type="entry name" value="Calpain_III"/>
</dbReference>
<accession>A0A1E3PAD2</accession>
<dbReference type="InterPro" id="IPR051297">
    <property type="entry name" value="PalB/RIM13"/>
</dbReference>
<dbReference type="GO" id="GO:0006508">
    <property type="term" value="P:proteolysis"/>
    <property type="evidence" value="ECO:0007669"/>
    <property type="project" value="UniProtKB-KW"/>
</dbReference>
<evidence type="ECO:0000313" key="8">
    <source>
        <dbReference type="EMBL" id="ODQ62184.1"/>
    </source>
</evidence>
<dbReference type="PANTHER" id="PTHR46143:SF1">
    <property type="entry name" value="CALPAIN-7"/>
    <property type="match status" value="1"/>
</dbReference>
<gene>
    <name evidence="8" type="ORF">WICANDRAFT_76362</name>
</gene>
<evidence type="ECO:0000256" key="4">
    <source>
        <dbReference type="ARBA" id="ARBA00022807"/>
    </source>
</evidence>
<dbReference type="SMART" id="SM00720">
    <property type="entry name" value="calpain_III"/>
    <property type="match status" value="1"/>
</dbReference>
<dbReference type="AlphaFoldDB" id="A0A1E3PAD2"/>
<evidence type="ECO:0000259" key="7">
    <source>
        <dbReference type="PROSITE" id="PS50203"/>
    </source>
</evidence>
<dbReference type="SUPFAM" id="SSF49758">
    <property type="entry name" value="Calpain large subunit, middle domain (domain III)"/>
    <property type="match status" value="2"/>
</dbReference>
<keyword evidence="4 6" id="KW-0788">Thiol protease</keyword>
<dbReference type="Gene3D" id="2.60.120.380">
    <property type="match status" value="2"/>
</dbReference>
<keyword evidence="2 6" id="KW-0645">Protease</keyword>
<dbReference type="GO" id="GO:0004198">
    <property type="term" value="F:calcium-dependent cysteine-type endopeptidase activity"/>
    <property type="evidence" value="ECO:0007669"/>
    <property type="project" value="InterPro"/>
</dbReference>
<protein>
    <recommendedName>
        <fullName evidence="5">Cysteine protease RIM13</fullName>
    </recommendedName>
</protein>
<evidence type="ECO:0000313" key="9">
    <source>
        <dbReference type="Proteomes" id="UP000094112"/>
    </source>
</evidence>